<gene>
    <name evidence="1" type="ORF">NC653_016805</name>
</gene>
<keyword evidence="2" id="KW-1185">Reference proteome</keyword>
<evidence type="ECO:0008006" key="3">
    <source>
        <dbReference type="Google" id="ProtNLM"/>
    </source>
</evidence>
<protein>
    <recommendedName>
        <fullName evidence="3">Retrotransposon gag domain-containing protein</fullName>
    </recommendedName>
</protein>
<proteinExistence type="predicted"/>
<sequence length="70" mass="8585">MTLKLGDIRQGENNVTKYFNTLKQLWKDLNFFNDYKWKFTYDYNHCKKTKDFQIYEFLAGLDIEFDTSTH</sequence>
<accession>A0AAD6QNR3</accession>
<dbReference type="AlphaFoldDB" id="A0AAD6QNR3"/>
<dbReference type="EMBL" id="JAQIZT010000006">
    <property type="protein sequence ID" value="KAJ6993788.1"/>
    <property type="molecule type" value="Genomic_DNA"/>
</dbReference>
<comment type="caution">
    <text evidence="1">The sequence shown here is derived from an EMBL/GenBank/DDBJ whole genome shotgun (WGS) entry which is preliminary data.</text>
</comment>
<evidence type="ECO:0000313" key="1">
    <source>
        <dbReference type="EMBL" id="KAJ6993788.1"/>
    </source>
</evidence>
<name>A0AAD6QNR3_9ROSI</name>
<evidence type="ECO:0000313" key="2">
    <source>
        <dbReference type="Proteomes" id="UP001164929"/>
    </source>
</evidence>
<reference evidence="1" key="1">
    <citation type="journal article" date="2023" name="Mol. Ecol. Resour.">
        <title>Chromosome-level genome assembly of a triploid poplar Populus alba 'Berolinensis'.</title>
        <authorList>
            <person name="Chen S."/>
            <person name="Yu Y."/>
            <person name="Wang X."/>
            <person name="Wang S."/>
            <person name="Zhang T."/>
            <person name="Zhou Y."/>
            <person name="He R."/>
            <person name="Meng N."/>
            <person name="Wang Y."/>
            <person name="Liu W."/>
            <person name="Liu Z."/>
            <person name="Liu J."/>
            <person name="Guo Q."/>
            <person name="Huang H."/>
            <person name="Sederoff R.R."/>
            <person name="Wang G."/>
            <person name="Qu G."/>
            <person name="Chen S."/>
        </authorList>
    </citation>
    <scope>NUCLEOTIDE SEQUENCE</scope>
    <source>
        <strain evidence="1">SC-2020</strain>
    </source>
</reference>
<dbReference type="Proteomes" id="UP001164929">
    <property type="component" value="Chromosome 6"/>
</dbReference>
<organism evidence="1 2">
    <name type="scientific">Populus alba x Populus x berolinensis</name>
    <dbReference type="NCBI Taxonomy" id="444605"/>
    <lineage>
        <taxon>Eukaryota</taxon>
        <taxon>Viridiplantae</taxon>
        <taxon>Streptophyta</taxon>
        <taxon>Embryophyta</taxon>
        <taxon>Tracheophyta</taxon>
        <taxon>Spermatophyta</taxon>
        <taxon>Magnoliopsida</taxon>
        <taxon>eudicotyledons</taxon>
        <taxon>Gunneridae</taxon>
        <taxon>Pentapetalae</taxon>
        <taxon>rosids</taxon>
        <taxon>fabids</taxon>
        <taxon>Malpighiales</taxon>
        <taxon>Salicaceae</taxon>
        <taxon>Saliceae</taxon>
        <taxon>Populus</taxon>
    </lineage>
</organism>